<accession>A0ABN7PN24</accession>
<evidence type="ECO:0000313" key="4">
    <source>
        <dbReference type="Proteomes" id="UP001153148"/>
    </source>
</evidence>
<organism evidence="3 4">
    <name type="scientific">Timema podura</name>
    <name type="common">Walking stick</name>
    <dbReference type="NCBI Taxonomy" id="61482"/>
    <lineage>
        <taxon>Eukaryota</taxon>
        <taxon>Metazoa</taxon>
        <taxon>Ecdysozoa</taxon>
        <taxon>Arthropoda</taxon>
        <taxon>Hexapoda</taxon>
        <taxon>Insecta</taxon>
        <taxon>Pterygota</taxon>
        <taxon>Neoptera</taxon>
        <taxon>Polyneoptera</taxon>
        <taxon>Phasmatodea</taxon>
        <taxon>Timematodea</taxon>
        <taxon>Timematoidea</taxon>
        <taxon>Timematidae</taxon>
        <taxon>Timema</taxon>
    </lineage>
</organism>
<dbReference type="PANTHER" id="PTHR18947:SF28">
    <property type="entry name" value="GIRDIN, ISOFORM A"/>
    <property type="match status" value="1"/>
</dbReference>
<sequence length="131" mass="15502">MRERAERVDKLESEVQRYREKLSDVEFYKTRVDELREDNKVLLETKEMLEEQLQRARKRGDHVLELESELLKYKQQVNELAIEREAGREKMQELYEENAQLQVLMKSALNETSTVSIESEAGDDIEGGRLN</sequence>
<feature type="region of interest" description="Disordered" evidence="2">
    <location>
        <begin position="112"/>
        <end position="131"/>
    </location>
</feature>
<keyword evidence="1" id="KW-0175">Coiled coil</keyword>
<evidence type="ECO:0000313" key="3">
    <source>
        <dbReference type="EMBL" id="CAG2069244.1"/>
    </source>
</evidence>
<reference evidence="3" key="1">
    <citation type="submission" date="2021-03" db="EMBL/GenBank/DDBJ databases">
        <authorList>
            <person name="Tran Van P."/>
        </authorList>
    </citation>
    <scope>NUCLEOTIDE SEQUENCE</scope>
</reference>
<gene>
    <name evidence="3" type="ORF">TPAB3V08_LOCUS16187</name>
</gene>
<feature type="coiled-coil region" evidence="1">
    <location>
        <begin position="1"/>
        <end position="111"/>
    </location>
</feature>
<name>A0ABN7PN24_TIMPD</name>
<evidence type="ECO:0000256" key="2">
    <source>
        <dbReference type="SAM" id="MobiDB-lite"/>
    </source>
</evidence>
<proteinExistence type="predicted"/>
<dbReference type="PANTHER" id="PTHR18947">
    <property type="entry name" value="HOOK PROTEINS"/>
    <property type="match status" value="1"/>
</dbReference>
<protein>
    <submittedName>
        <fullName evidence="3">Uncharacterized protein</fullName>
    </submittedName>
</protein>
<dbReference type="Proteomes" id="UP001153148">
    <property type="component" value="Unassembled WGS sequence"/>
</dbReference>
<keyword evidence="4" id="KW-1185">Reference proteome</keyword>
<comment type="caution">
    <text evidence="3">The sequence shown here is derived from an EMBL/GenBank/DDBJ whole genome shotgun (WGS) entry which is preliminary data.</text>
</comment>
<evidence type="ECO:0000256" key="1">
    <source>
        <dbReference type="SAM" id="Coils"/>
    </source>
</evidence>
<dbReference type="EMBL" id="CAJPIN010123673">
    <property type="protein sequence ID" value="CAG2069244.1"/>
    <property type="molecule type" value="Genomic_DNA"/>
</dbReference>